<comment type="caution">
    <text evidence="1">The sequence shown here is derived from an EMBL/GenBank/DDBJ whole genome shotgun (WGS) entry which is preliminary data.</text>
</comment>
<keyword evidence="2" id="KW-1185">Reference proteome</keyword>
<protein>
    <submittedName>
        <fullName evidence="1">Uncharacterized protein</fullName>
    </submittedName>
</protein>
<reference evidence="1 2" key="1">
    <citation type="submission" date="2019-05" db="EMBL/GenBank/DDBJ databases">
        <title>Another draft genome of Portunus trituberculatus and its Hox gene families provides insights of decapod evolution.</title>
        <authorList>
            <person name="Jeong J.-H."/>
            <person name="Song I."/>
            <person name="Kim S."/>
            <person name="Choi T."/>
            <person name="Kim D."/>
            <person name="Ryu S."/>
            <person name="Kim W."/>
        </authorList>
    </citation>
    <scope>NUCLEOTIDE SEQUENCE [LARGE SCALE GENOMIC DNA]</scope>
    <source>
        <tissue evidence="1">Muscle</tissue>
    </source>
</reference>
<name>A0A5B7KIT7_PORTR</name>
<evidence type="ECO:0000313" key="1">
    <source>
        <dbReference type="EMBL" id="MPD06756.1"/>
    </source>
</evidence>
<dbReference type="AlphaFoldDB" id="A0A5B7KIT7"/>
<dbReference type="Proteomes" id="UP000324222">
    <property type="component" value="Unassembled WGS sequence"/>
</dbReference>
<accession>A0A5B7KIT7</accession>
<evidence type="ECO:0000313" key="2">
    <source>
        <dbReference type="Proteomes" id="UP000324222"/>
    </source>
</evidence>
<gene>
    <name evidence="1" type="ORF">E2C01_102583</name>
</gene>
<organism evidence="1 2">
    <name type="scientific">Portunus trituberculatus</name>
    <name type="common">Swimming crab</name>
    <name type="synonym">Neptunus trituberculatus</name>
    <dbReference type="NCBI Taxonomy" id="210409"/>
    <lineage>
        <taxon>Eukaryota</taxon>
        <taxon>Metazoa</taxon>
        <taxon>Ecdysozoa</taxon>
        <taxon>Arthropoda</taxon>
        <taxon>Crustacea</taxon>
        <taxon>Multicrustacea</taxon>
        <taxon>Malacostraca</taxon>
        <taxon>Eumalacostraca</taxon>
        <taxon>Eucarida</taxon>
        <taxon>Decapoda</taxon>
        <taxon>Pleocyemata</taxon>
        <taxon>Brachyura</taxon>
        <taxon>Eubrachyura</taxon>
        <taxon>Portunoidea</taxon>
        <taxon>Portunidae</taxon>
        <taxon>Portuninae</taxon>
        <taxon>Portunus</taxon>
    </lineage>
</organism>
<sequence>MLTIRYVNSFDFMWTHYQIELSRTRDLFHLQLEATIQPLNASVGG</sequence>
<proteinExistence type="predicted"/>
<dbReference type="EMBL" id="VSRR010152853">
    <property type="protein sequence ID" value="MPD06756.1"/>
    <property type="molecule type" value="Genomic_DNA"/>
</dbReference>